<dbReference type="EMBL" id="MU825400">
    <property type="protein sequence ID" value="KAJ7392863.1"/>
    <property type="molecule type" value="Genomic_DNA"/>
</dbReference>
<dbReference type="PANTHER" id="PTHR14241">
    <property type="entry name" value="INTERFERON-INDUCED PROTEIN 44"/>
    <property type="match status" value="1"/>
</dbReference>
<dbReference type="SUPFAM" id="SSF52540">
    <property type="entry name" value="P-loop containing nucleoside triphosphate hydrolases"/>
    <property type="match status" value="1"/>
</dbReference>
<evidence type="ECO:0008006" key="4">
    <source>
        <dbReference type="Google" id="ProtNLM"/>
    </source>
</evidence>
<protein>
    <recommendedName>
        <fullName evidence="4">G domain-containing protein</fullName>
    </recommendedName>
</protein>
<accession>A0A9X0DBP3</accession>
<gene>
    <name evidence="2" type="ORF">OS493_010524</name>
</gene>
<dbReference type="InterPro" id="IPR027417">
    <property type="entry name" value="P-loop_NTPase"/>
</dbReference>
<dbReference type="Gene3D" id="3.40.50.300">
    <property type="entry name" value="P-loop containing nucleotide triphosphate hydrolases"/>
    <property type="match status" value="1"/>
</dbReference>
<dbReference type="CDD" id="cd00882">
    <property type="entry name" value="Ras_like_GTPase"/>
    <property type="match status" value="1"/>
</dbReference>
<organism evidence="2 3">
    <name type="scientific">Desmophyllum pertusum</name>
    <dbReference type="NCBI Taxonomy" id="174260"/>
    <lineage>
        <taxon>Eukaryota</taxon>
        <taxon>Metazoa</taxon>
        <taxon>Cnidaria</taxon>
        <taxon>Anthozoa</taxon>
        <taxon>Hexacorallia</taxon>
        <taxon>Scleractinia</taxon>
        <taxon>Caryophylliina</taxon>
        <taxon>Caryophylliidae</taxon>
        <taxon>Desmophyllum</taxon>
    </lineage>
</organism>
<evidence type="ECO:0000313" key="2">
    <source>
        <dbReference type="EMBL" id="KAJ7392863.1"/>
    </source>
</evidence>
<dbReference type="PANTHER" id="PTHR14241:SF31">
    <property type="entry name" value="RIBOSOMAL PROTEIN S23 MITOCHONDRIAL CONSERVED DOMAIN-CONTAINING PROTEIN"/>
    <property type="match status" value="1"/>
</dbReference>
<sequence>MGNEQGSPKIESFSDFIGIVAGVKAVEYVDHTERYRREAEEKEARRLENERKQRVIEEKIRVEREKELEEERQREQYQQQRQREVELEKAKRKEEEQKQLQLEDELCRRRAELFDYKFGDKTRLQIEDVTQLRIGVFGPTGSGKSCFINTCERAVRKTEKGSAPDSTTGQEGTITLQDYLPEMFFHLVDTRGFFSYSANETVEFENILFGKLQPGDNIVRPVDGQASAQDMHQCPEFGQRLHGIIIVVKANDPRLSEGALKDYLKPVRDILRKTGIEPITVVTHRDKLTTEDDRKDALEQASVATGSSPSHTFFVWNYNKDKQHRDPEIERMVFDIVHYALMTAEQAVKIMKQKEKNRQEDEMMRALDGVSISGQVAPDSADASVEMFLRFLQKEYQWSTISVKTASSQLANDDITSVRLMAMCWRTAQERFPIDMKKIIEKELRKRGMIP</sequence>
<keyword evidence="3" id="KW-1185">Reference proteome</keyword>
<name>A0A9X0DBP3_9CNID</name>
<reference evidence="2" key="1">
    <citation type="submission" date="2023-01" db="EMBL/GenBank/DDBJ databases">
        <title>Genome assembly of the deep-sea coral Lophelia pertusa.</title>
        <authorList>
            <person name="Herrera S."/>
            <person name="Cordes E."/>
        </authorList>
    </citation>
    <scope>NUCLEOTIDE SEQUENCE</scope>
    <source>
        <strain evidence="2">USNM1676648</strain>
        <tissue evidence="2">Polyp</tissue>
    </source>
</reference>
<evidence type="ECO:0000256" key="1">
    <source>
        <dbReference type="SAM" id="MobiDB-lite"/>
    </source>
</evidence>
<dbReference type="OrthoDB" id="25620at2759"/>
<proteinExistence type="predicted"/>
<feature type="region of interest" description="Disordered" evidence="1">
    <location>
        <begin position="65"/>
        <end position="94"/>
    </location>
</feature>
<evidence type="ECO:0000313" key="3">
    <source>
        <dbReference type="Proteomes" id="UP001163046"/>
    </source>
</evidence>
<comment type="caution">
    <text evidence="2">The sequence shown here is derived from an EMBL/GenBank/DDBJ whole genome shotgun (WGS) entry which is preliminary data.</text>
</comment>
<dbReference type="AlphaFoldDB" id="A0A9X0DBP3"/>
<dbReference type="Proteomes" id="UP001163046">
    <property type="component" value="Unassembled WGS sequence"/>
</dbReference>